<dbReference type="InterPro" id="IPR031984">
    <property type="entry name" value="SLC3A2_N"/>
</dbReference>
<dbReference type="Proteomes" id="UP000276776">
    <property type="component" value="Unassembled WGS sequence"/>
</dbReference>
<dbReference type="Gene3D" id="3.20.20.80">
    <property type="entry name" value="Glycosidases"/>
    <property type="match status" value="1"/>
</dbReference>
<dbReference type="OMA" id="AWQFTDY"/>
<organism evidence="7">
    <name type="scientific">Thelazia callipaeda</name>
    <name type="common">Oriental eyeworm</name>
    <name type="synonym">Parasitic nematode</name>
    <dbReference type="NCBI Taxonomy" id="103827"/>
    <lineage>
        <taxon>Eukaryota</taxon>
        <taxon>Metazoa</taxon>
        <taxon>Ecdysozoa</taxon>
        <taxon>Nematoda</taxon>
        <taxon>Chromadorea</taxon>
        <taxon>Rhabditida</taxon>
        <taxon>Spirurina</taxon>
        <taxon>Spiruromorpha</taxon>
        <taxon>Thelazioidea</taxon>
        <taxon>Thelaziidae</taxon>
        <taxon>Thelazia</taxon>
    </lineage>
</organism>
<dbReference type="AlphaFoldDB" id="A0A0N5CY21"/>
<name>A0A0N5CY21_THECL</name>
<proteinExistence type="predicted"/>
<reference evidence="5 6" key="2">
    <citation type="submission" date="2018-11" db="EMBL/GenBank/DDBJ databases">
        <authorList>
            <consortium name="Pathogen Informatics"/>
        </authorList>
    </citation>
    <scope>NUCLEOTIDE SEQUENCE [LARGE SCALE GENOMIC DNA]</scope>
</reference>
<evidence type="ECO:0000313" key="5">
    <source>
        <dbReference type="EMBL" id="VDN02541.1"/>
    </source>
</evidence>
<evidence type="ECO:0000313" key="7">
    <source>
        <dbReference type="WBParaSite" id="TCLT_0000532501-mRNA-1"/>
    </source>
</evidence>
<evidence type="ECO:0000259" key="4">
    <source>
        <dbReference type="SMART" id="SM00642"/>
    </source>
</evidence>
<dbReference type="Gene3D" id="3.90.400.10">
    <property type="entry name" value="Oligo-1,6-glucosidase, Domain 2"/>
    <property type="match status" value="1"/>
</dbReference>
<dbReference type="EMBL" id="UYYF01004332">
    <property type="protein sequence ID" value="VDN02541.1"/>
    <property type="molecule type" value="Genomic_DNA"/>
</dbReference>
<dbReference type="GO" id="GO:0005975">
    <property type="term" value="P:carbohydrate metabolic process"/>
    <property type="evidence" value="ECO:0007669"/>
    <property type="project" value="InterPro"/>
</dbReference>
<dbReference type="InterPro" id="IPR045857">
    <property type="entry name" value="O16G_dom_2"/>
</dbReference>
<sequence length="604" mass="68833">MALDDSKMPFPQNVQMIQIHSLEVKETNFDPEQNGTKICEPRPFIGLTKEQLEQYRNDPFWKILRYIMFALFWVAWILMFLGAILLVVFSPKCAPKKEPEWWRKQISYQIFTPSFRDSNSDGIGDFNGIREKLDDLLKIGVQTIWVTPVIATQKDDFKPSDIISLTSVDERFGTIDDLKLLIDQTHKLGMRFTMDLPISTISSSHEWFKSAKEGGKYYDYFIWKKKSEVNTGENYVVEEGNENAFLTYNGKDPVLNWHNPDVRQSIFDVAKNFLNLGVDGFYLEGIIQIVKYLPAPQMLNEFINSLQLHVNQNETIGKREIAVFSTMDDLVELPTSNSSQNSLSQLTYIIDNSVTRINNESCLEGLAHCLYVSLISSLEQFHSSQLPYAWQFTDYHNSRLSTRFNKATSTLLTFLQLSLPGIAHLYYGQELALEDADSAANKFTGLMQWDSSEYGGFTSAREKPFFSTTTNYKDDNFMAQYSVSKSPLKTMKTVAKIRQADDSFTLGKILIAPLHNDVIMFGRFHQTNDSTVGAAYSVVANFANEKRQVDASIVLPEDRKTLTASIIAVTPNVQQYRINDKLKIHDQKITLGPQQGIILKVASK</sequence>
<gene>
    <name evidence="5" type="ORF">TCLT_LOCUS5314</name>
</gene>
<accession>A0A0N5CY21</accession>
<evidence type="ECO:0000256" key="3">
    <source>
        <dbReference type="SAM" id="Phobius"/>
    </source>
</evidence>
<dbReference type="Pfam" id="PF16028">
    <property type="entry name" value="SLC3A2_N"/>
    <property type="match status" value="1"/>
</dbReference>
<feature type="domain" description="Glycosyl hydrolase family 13 catalytic" evidence="4">
    <location>
        <begin position="109"/>
        <end position="461"/>
    </location>
</feature>
<dbReference type="OrthoDB" id="1740265at2759"/>
<keyword evidence="3" id="KW-0472">Membrane</keyword>
<dbReference type="SMART" id="SM00642">
    <property type="entry name" value="Aamy"/>
    <property type="match status" value="1"/>
</dbReference>
<evidence type="ECO:0000256" key="1">
    <source>
        <dbReference type="ARBA" id="ARBA00001657"/>
    </source>
</evidence>
<keyword evidence="3" id="KW-1133">Transmembrane helix</keyword>
<dbReference type="PANTHER" id="PTHR10357">
    <property type="entry name" value="ALPHA-AMYLASE FAMILY MEMBER"/>
    <property type="match status" value="1"/>
</dbReference>
<protein>
    <recommendedName>
        <fullName evidence="2">alpha-glucosidase</fullName>
        <ecNumber evidence="2">3.2.1.20</ecNumber>
    </recommendedName>
</protein>
<dbReference type="Pfam" id="PF00128">
    <property type="entry name" value="Alpha-amylase"/>
    <property type="match status" value="1"/>
</dbReference>
<dbReference type="GO" id="GO:0004558">
    <property type="term" value="F:alpha-1,4-glucosidase activity"/>
    <property type="evidence" value="ECO:0007669"/>
    <property type="project" value="UniProtKB-EC"/>
</dbReference>
<dbReference type="WBParaSite" id="TCLT_0000532501-mRNA-1">
    <property type="protein sequence ID" value="TCLT_0000532501-mRNA-1"/>
    <property type="gene ID" value="TCLT_0000532501"/>
</dbReference>
<dbReference type="SUPFAM" id="SSF51445">
    <property type="entry name" value="(Trans)glycosidases"/>
    <property type="match status" value="1"/>
</dbReference>
<keyword evidence="6" id="KW-1185">Reference proteome</keyword>
<dbReference type="PANTHER" id="PTHR10357:SF179">
    <property type="entry name" value="NEUTRAL AND BASIC AMINO ACID TRANSPORT PROTEIN RBAT"/>
    <property type="match status" value="1"/>
</dbReference>
<dbReference type="InterPro" id="IPR006047">
    <property type="entry name" value="GH13_cat_dom"/>
</dbReference>
<dbReference type="STRING" id="103827.A0A0N5CY21"/>
<reference evidence="7" key="1">
    <citation type="submission" date="2017-02" db="UniProtKB">
        <authorList>
            <consortium name="WormBaseParasite"/>
        </authorList>
    </citation>
    <scope>IDENTIFICATION</scope>
</reference>
<evidence type="ECO:0000313" key="6">
    <source>
        <dbReference type="Proteomes" id="UP000276776"/>
    </source>
</evidence>
<dbReference type="EC" id="3.2.1.20" evidence="2"/>
<comment type="catalytic activity">
    <reaction evidence="1">
        <text>Hydrolysis of terminal, non-reducing (1-&gt;4)-linked alpha-D-glucose residues with release of alpha-D-glucose.</text>
        <dbReference type="EC" id="3.2.1.20"/>
    </reaction>
</comment>
<feature type="transmembrane region" description="Helical" evidence="3">
    <location>
        <begin position="66"/>
        <end position="89"/>
    </location>
</feature>
<dbReference type="InterPro" id="IPR017853">
    <property type="entry name" value="GH"/>
</dbReference>
<evidence type="ECO:0000256" key="2">
    <source>
        <dbReference type="ARBA" id="ARBA00012741"/>
    </source>
</evidence>
<keyword evidence="3" id="KW-0812">Transmembrane</keyword>